<dbReference type="InterPro" id="IPR036372">
    <property type="entry name" value="BEACH_dom_sf"/>
</dbReference>
<dbReference type="Proteomes" id="UP000290809">
    <property type="component" value="Unassembled WGS sequence"/>
</dbReference>
<reference evidence="2 3" key="1">
    <citation type="journal article" date="2019" name="PLoS Pathog.">
        <title>Genome sequence of the bovine parasite Schistosoma bovis Tanzania.</title>
        <authorList>
            <person name="Oey H."/>
            <person name="Zakrzewski M."/>
            <person name="Gobert G."/>
            <person name="Gravermann K."/>
            <person name="Stoye J."/>
            <person name="Jones M."/>
            <person name="Mcmanus D."/>
            <person name="Krause L."/>
        </authorList>
    </citation>
    <scope>NUCLEOTIDE SEQUENCE [LARGE SCALE GENOMIC DNA]</scope>
    <source>
        <strain evidence="2 3">TAN1997</strain>
    </source>
</reference>
<comment type="caution">
    <text evidence="2">The sequence shown here is derived from an EMBL/GenBank/DDBJ whole genome shotgun (WGS) entry which is preliminary data.</text>
</comment>
<evidence type="ECO:0000313" key="2">
    <source>
        <dbReference type="EMBL" id="RTG80915.1"/>
    </source>
</evidence>
<keyword evidence="3" id="KW-1185">Reference proteome</keyword>
<evidence type="ECO:0000313" key="3">
    <source>
        <dbReference type="Proteomes" id="UP000290809"/>
    </source>
</evidence>
<dbReference type="PANTHER" id="PTHR13743">
    <property type="entry name" value="BEIGE/BEACH-RELATED"/>
    <property type="match status" value="1"/>
</dbReference>
<accession>A0A430PZS6</accession>
<dbReference type="InterPro" id="IPR000409">
    <property type="entry name" value="BEACH_dom"/>
</dbReference>
<feature type="domain" description="BEACH" evidence="1">
    <location>
        <begin position="1"/>
        <end position="99"/>
    </location>
</feature>
<dbReference type="InterPro" id="IPR050865">
    <property type="entry name" value="BEACH_Domain"/>
</dbReference>
<dbReference type="Gene3D" id="1.10.1540.10">
    <property type="entry name" value="BEACH domain"/>
    <property type="match status" value="2"/>
</dbReference>
<evidence type="ECO:0000259" key="1">
    <source>
        <dbReference type="PROSITE" id="PS50197"/>
    </source>
</evidence>
<feature type="non-terminal residue" evidence="2">
    <location>
        <position position="1"/>
    </location>
</feature>
<dbReference type="SUPFAM" id="SSF81837">
    <property type="entry name" value="BEACH domain"/>
    <property type="match status" value="2"/>
</dbReference>
<gene>
    <name evidence="2" type="ORF">DC041_0008035</name>
</gene>
<dbReference type="SMART" id="SM01026">
    <property type="entry name" value="Beach"/>
    <property type="match status" value="1"/>
</dbReference>
<sequence length="99" mass="11489">LNVFNFVTYEGAVDLDQISNSCEREALESMIQNFGQTPSQLLKVNFDLGFRQHNQNRIHDVELPNWASTPEEFIRKHRGALESDYVSSHLHLWIDLIFG</sequence>
<name>A0A430PZS6_SCHBO</name>
<dbReference type="PROSITE" id="PS50197">
    <property type="entry name" value="BEACH"/>
    <property type="match status" value="1"/>
</dbReference>
<dbReference type="STRING" id="6184.A0A430PZS6"/>
<dbReference type="AlphaFoldDB" id="A0A430PZS6"/>
<dbReference type="EMBL" id="QMKO01003755">
    <property type="protein sequence ID" value="RTG80915.1"/>
    <property type="molecule type" value="Genomic_DNA"/>
</dbReference>
<protein>
    <recommendedName>
        <fullName evidence="1">BEACH domain-containing protein</fullName>
    </recommendedName>
</protein>
<proteinExistence type="predicted"/>
<dbReference type="Pfam" id="PF02138">
    <property type="entry name" value="Beach"/>
    <property type="match status" value="2"/>
</dbReference>
<dbReference type="PANTHER" id="PTHR13743:SF123">
    <property type="entry name" value="PROTEIN FAN"/>
    <property type="match status" value="1"/>
</dbReference>
<organism evidence="2 3">
    <name type="scientific">Schistosoma bovis</name>
    <name type="common">Blood fluke</name>
    <dbReference type="NCBI Taxonomy" id="6184"/>
    <lineage>
        <taxon>Eukaryota</taxon>
        <taxon>Metazoa</taxon>
        <taxon>Spiralia</taxon>
        <taxon>Lophotrochozoa</taxon>
        <taxon>Platyhelminthes</taxon>
        <taxon>Trematoda</taxon>
        <taxon>Digenea</taxon>
        <taxon>Strigeidida</taxon>
        <taxon>Schistosomatoidea</taxon>
        <taxon>Schistosomatidae</taxon>
        <taxon>Schistosoma</taxon>
    </lineage>
</organism>